<evidence type="ECO:0000313" key="2">
    <source>
        <dbReference type="Proteomes" id="UP001162483"/>
    </source>
</evidence>
<name>A0ABN9B3A5_9NEOB</name>
<gene>
    <name evidence="1" type="ORF">SPARVUS_LOCUS2005669</name>
</gene>
<dbReference type="EMBL" id="CATNWA010002068">
    <property type="protein sequence ID" value="CAI9541920.1"/>
    <property type="molecule type" value="Genomic_DNA"/>
</dbReference>
<keyword evidence="2" id="KW-1185">Reference proteome</keyword>
<dbReference type="Proteomes" id="UP001162483">
    <property type="component" value="Unassembled WGS sequence"/>
</dbReference>
<organism evidence="1 2">
    <name type="scientific">Staurois parvus</name>
    <dbReference type="NCBI Taxonomy" id="386267"/>
    <lineage>
        <taxon>Eukaryota</taxon>
        <taxon>Metazoa</taxon>
        <taxon>Chordata</taxon>
        <taxon>Craniata</taxon>
        <taxon>Vertebrata</taxon>
        <taxon>Euteleostomi</taxon>
        <taxon>Amphibia</taxon>
        <taxon>Batrachia</taxon>
        <taxon>Anura</taxon>
        <taxon>Neobatrachia</taxon>
        <taxon>Ranoidea</taxon>
        <taxon>Ranidae</taxon>
        <taxon>Staurois</taxon>
    </lineage>
</organism>
<protein>
    <submittedName>
        <fullName evidence="1">Uncharacterized protein</fullName>
    </submittedName>
</protein>
<evidence type="ECO:0000313" key="1">
    <source>
        <dbReference type="EMBL" id="CAI9541920.1"/>
    </source>
</evidence>
<comment type="caution">
    <text evidence="1">The sequence shown here is derived from an EMBL/GenBank/DDBJ whole genome shotgun (WGS) entry which is preliminary data.</text>
</comment>
<reference evidence="1" key="1">
    <citation type="submission" date="2023-05" db="EMBL/GenBank/DDBJ databases">
        <authorList>
            <person name="Stuckert A."/>
        </authorList>
    </citation>
    <scope>NUCLEOTIDE SEQUENCE</scope>
</reference>
<proteinExistence type="predicted"/>
<accession>A0ABN9B3A5</accession>
<sequence length="56" mass="6098">MQEHMLRVLQITPPQGVPVEWAVALMTSSLRTLVTVAAPIWTGQQPAAARSCLSRV</sequence>